<dbReference type="InterPro" id="IPR022764">
    <property type="entry name" value="Peptidase_S54_rhomboid_dom"/>
</dbReference>
<dbReference type="SUPFAM" id="SSF47473">
    <property type="entry name" value="EF-hand"/>
    <property type="match status" value="1"/>
</dbReference>
<dbReference type="Gene3D" id="1.20.1540.10">
    <property type="entry name" value="Rhomboid-like"/>
    <property type="match status" value="1"/>
</dbReference>
<feature type="transmembrane region" description="Helical" evidence="8">
    <location>
        <begin position="371"/>
        <end position="392"/>
    </location>
</feature>
<dbReference type="SMART" id="SM00054">
    <property type="entry name" value="EFh"/>
    <property type="match status" value="2"/>
</dbReference>
<dbReference type="InterPro" id="IPR051739">
    <property type="entry name" value="Rhomboid_IM_Serine_Proteases"/>
</dbReference>
<feature type="transmembrane region" description="Helical" evidence="8">
    <location>
        <begin position="340"/>
        <end position="359"/>
    </location>
</feature>
<evidence type="ECO:0000256" key="1">
    <source>
        <dbReference type="ARBA" id="ARBA00004141"/>
    </source>
</evidence>
<sequence length="395" mass="44782">MYPVLDFPTHQYPQSDPQSTPPPPRGLRRTYSPAMPASPSSSYREKPPLSLPMEQMGCESPEECESWLAIFRAFDTNNDGRIPAEDLIRAMDTHYAQFRLTHEEAVQFTAEVDSNQDNIIDFKEFSMLMCKIRKLHLKRTVLYMGNAVMPRNKQEETTNYLLEYSCFPPPIFIITISILEVFFYLYDALSSGYGLHPNAPAPTWSPLILNPHHREWVWTYFTYIFVHVGYAHLLANLLVQVVLGISLELVHKGLRIGGLYLGGALMGALLFWVFDPKVYLAGASGGVYALMTAHIADVLMNWSEMPFRWIRLGVFALMVGVDFGHAFYSRFFGEAATKVAVTSHIGGAIAGFLLGIVLLRNLSKHKWETYIWYVALVVYILLTLILICLILANPF</sequence>
<keyword evidence="4" id="KW-0106">Calcium</keyword>
<name>A0A7E4W885_PANRE</name>
<keyword evidence="3 8" id="KW-0812">Transmembrane</keyword>
<dbReference type="Proteomes" id="UP000492821">
    <property type="component" value="Unassembled WGS sequence"/>
</dbReference>
<comment type="subcellular location">
    <subcellularLocation>
        <location evidence="1">Membrane</location>
        <topology evidence="1">Multi-pass membrane protein</topology>
    </subcellularLocation>
</comment>
<evidence type="ECO:0000256" key="8">
    <source>
        <dbReference type="SAM" id="Phobius"/>
    </source>
</evidence>
<dbReference type="InterPro" id="IPR035952">
    <property type="entry name" value="Rhomboid-like_sf"/>
</dbReference>
<evidence type="ECO:0000256" key="7">
    <source>
        <dbReference type="SAM" id="MobiDB-lite"/>
    </source>
</evidence>
<dbReference type="InterPro" id="IPR018247">
    <property type="entry name" value="EF_Hand_1_Ca_BS"/>
</dbReference>
<protein>
    <submittedName>
        <fullName evidence="11">EF-hand domain-containing protein</fullName>
    </submittedName>
</protein>
<dbReference type="GO" id="GO:0005509">
    <property type="term" value="F:calcium ion binding"/>
    <property type="evidence" value="ECO:0007669"/>
    <property type="project" value="InterPro"/>
</dbReference>
<feature type="domain" description="EF-hand" evidence="9">
    <location>
        <begin position="62"/>
        <end position="97"/>
    </location>
</feature>
<dbReference type="PANTHER" id="PTHR45840">
    <property type="entry name" value="RHOMBOID-RELATED PROTEIN"/>
    <property type="match status" value="1"/>
</dbReference>
<dbReference type="WBParaSite" id="Pan_g8223.t1">
    <property type="protein sequence ID" value="Pan_g8223.t1"/>
    <property type="gene ID" value="Pan_g8223"/>
</dbReference>
<feature type="transmembrane region" description="Helical" evidence="8">
    <location>
        <begin position="161"/>
        <end position="186"/>
    </location>
</feature>
<evidence type="ECO:0000259" key="9">
    <source>
        <dbReference type="PROSITE" id="PS50222"/>
    </source>
</evidence>
<keyword evidence="5 8" id="KW-1133">Transmembrane helix</keyword>
<evidence type="ECO:0000256" key="2">
    <source>
        <dbReference type="ARBA" id="ARBA00009045"/>
    </source>
</evidence>
<proteinExistence type="inferred from homology"/>
<dbReference type="SUPFAM" id="SSF144091">
    <property type="entry name" value="Rhomboid-like"/>
    <property type="match status" value="1"/>
</dbReference>
<dbReference type="Gene3D" id="1.10.238.10">
    <property type="entry name" value="EF-hand"/>
    <property type="match status" value="1"/>
</dbReference>
<keyword evidence="10" id="KW-1185">Reference proteome</keyword>
<feature type="transmembrane region" description="Helical" evidence="8">
    <location>
        <begin position="220"/>
        <end position="245"/>
    </location>
</feature>
<feature type="transmembrane region" description="Helical" evidence="8">
    <location>
        <begin position="309"/>
        <end position="328"/>
    </location>
</feature>
<feature type="transmembrane region" description="Helical" evidence="8">
    <location>
        <begin position="280"/>
        <end position="302"/>
    </location>
</feature>
<dbReference type="InterPro" id="IPR011992">
    <property type="entry name" value="EF-hand-dom_pair"/>
</dbReference>
<dbReference type="InterPro" id="IPR002048">
    <property type="entry name" value="EF_hand_dom"/>
</dbReference>
<feature type="compositionally biased region" description="Low complexity" evidence="7">
    <location>
        <begin position="32"/>
        <end position="42"/>
    </location>
</feature>
<dbReference type="Pfam" id="PF01694">
    <property type="entry name" value="Rhomboid"/>
    <property type="match status" value="1"/>
</dbReference>
<feature type="region of interest" description="Disordered" evidence="7">
    <location>
        <begin position="1"/>
        <end position="50"/>
    </location>
</feature>
<reference evidence="10" key="1">
    <citation type="journal article" date="2013" name="Genetics">
        <title>The draft genome and transcriptome of Panagrellus redivivus are shaped by the harsh demands of a free-living lifestyle.</title>
        <authorList>
            <person name="Srinivasan J."/>
            <person name="Dillman A.R."/>
            <person name="Macchietto M.G."/>
            <person name="Heikkinen L."/>
            <person name="Lakso M."/>
            <person name="Fracchia K.M."/>
            <person name="Antoshechkin I."/>
            <person name="Mortazavi A."/>
            <person name="Wong G."/>
            <person name="Sternberg P.W."/>
        </authorList>
    </citation>
    <scope>NUCLEOTIDE SEQUENCE [LARGE SCALE GENOMIC DNA]</scope>
    <source>
        <strain evidence="10">MT8872</strain>
    </source>
</reference>
<dbReference type="PROSITE" id="PS00018">
    <property type="entry name" value="EF_HAND_1"/>
    <property type="match status" value="1"/>
</dbReference>
<evidence type="ECO:0000256" key="4">
    <source>
        <dbReference type="ARBA" id="ARBA00022837"/>
    </source>
</evidence>
<organism evidence="10 11">
    <name type="scientific">Panagrellus redivivus</name>
    <name type="common">Microworm</name>
    <dbReference type="NCBI Taxonomy" id="6233"/>
    <lineage>
        <taxon>Eukaryota</taxon>
        <taxon>Metazoa</taxon>
        <taxon>Ecdysozoa</taxon>
        <taxon>Nematoda</taxon>
        <taxon>Chromadorea</taxon>
        <taxon>Rhabditida</taxon>
        <taxon>Tylenchina</taxon>
        <taxon>Panagrolaimomorpha</taxon>
        <taxon>Panagrolaimoidea</taxon>
        <taxon>Panagrolaimidae</taxon>
        <taxon>Panagrellus</taxon>
    </lineage>
</organism>
<dbReference type="CDD" id="cd00051">
    <property type="entry name" value="EFh"/>
    <property type="match status" value="1"/>
</dbReference>
<dbReference type="PANTHER" id="PTHR45840:SF9">
    <property type="entry name" value="INACTIVE RHOMBOID-RELATED PROTEIN 2"/>
    <property type="match status" value="1"/>
</dbReference>
<evidence type="ECO:0000256" key="6">
    <source>
        <dbReference type="ARBA" id="ARBA00023136"/>
    </source>
</evidence>
<evidence type="ECO:0000256" key="5">
    <source>
        <dbReference type="ARBA" id="ARBA00022989"/>
    </source>
</evidence>
<dbReference type="GO" id="GO:0016020">
    <property type="term" value="C:membrane"/>
    <property type="evidence" value="ECO:0007669"/>
    <property type="project" value="UniProtKB-SubCell"/>
</dbReference>
<accession>A0A7E4W885</accession>
<comment type="similarity">
    <text evidence="2">Belongs to the peptidase S54 family.</text>
</comment>
<evidence type="ECO:0000313" key="11">
    <source>
        <dbReference type="WBParaSite" id="Pan_g8223.t1"/>
    </source>
</evidence>
<keyword evidence="6 8" id="KW-0472">Membrane</keyword>
<feature type="transmembrane region" description="Helical" evidence="8">
    <location>
        <begin position="257"/>
        <end position="274"/>
    </location>
</feature>
<dbReference type="PROSITE" id="PS50222">
    <property type="entry name" value="EF_HAND_2"/>
    <property type="match status" value="1"/>
</dbReference>
<dbReference type="Pfam" id="PF13499">
    <property type="entry name" value="EF-hand_7"/>
    <property type="match status" value="1"/>
</dbReference>
<evidence type="ECO:0000256" key="3">
    <source>
        <dbReference type="ARBA" id="ARBA00022692"/>
    </source>
</evidence>
<dbReference type="GO" id="GO:0004252">
    <property type="term" value="F:serine-type endopeptidase activity"/>
    <property type="evidence" value="ECO:0007669"/>
    <property type="project" value="InterPro"/>
</dbReference>
<evidence type="ECO:0000313" key="10">
    <source>
        <dbReference type="Proteomes" id="UP000492821"/>
    </source>
</evidence>
<dbReference type="AlphaFoldDB" id="A0A7E4W885"/>
<reference evidence="11" key="2">
    <citation type="submission" date="2020-10" db="UniProtKB">
        <authorList>
            <consortium name="WormBaseParasite"/>
        </authorList>
    </citation>
    <scope>IDENTIFICATION</scope>
</reference>